<organism evidence="3 4">
    <name type="scientific">Lithohypha guttulata</name>
    <dbReference type="NCBI Taxonomy" id="1690604"/>
    <lineage>
        <taxon>Eukaryota</taxon>
        <taxon>Fungi</taxon>
        <taxon>Dikarya</taxon>
        <taxon>Ascomycota</taxon>
        <taxon>Pezizomycotina</taxon>
        <taxon>Eurotiomycetes</taxon>
        <taxon>Chaetothyriomycetidae</taxon>
        <taxon>Chaetothyriales</taxon>
        <taxon>Trichomeriaceae</taxon>
        <taxon>Lithohypha</taxon>
    </lineage>
</organism>
<keyword evidence="4" id="KW-1185">Reference proteome</keyword>
<name>A0AAN7SX92_9EURO</name>
<feature type="domain" description="F-box" evidence="2">
    <location>
        <begin position="1"/>
        <end position="55"/>
    </location>
</feature>
<protein>
    <recommendedName>
        <fullName evidence="2">F-box domain-containing protein</fullName>
    </recommendedName>
</protein>
<dbReference type="CDD" id="cd09917">
    <property type="entry name" value="F-box_SF"/>
    <property type="match status" value="1"/>
</dbReference>
<proteinExistence type="predicted"/>
<dbReference type="AlphaFoldDB" id="A0AAN7SX92"/>
<dbReference type="Proteomes" id="UP001309876">
    <property type="component" value="Unassembled WGS sequence"/>
</dbReference>
<evidence type="ECO:0000313" key="3">
    <source>
        <dbReference type="EMBL" id="KAK5083931.1"/>
    </source>
</evidence>
<dbReference type="EMBL" id="JAVRRJ010000006">
    <property type="protein sequence ID" value="KAK5083931.1"/>
    <property type="molecule type" value="Genomic_DNA"/>
</dbReference>
<feature type="compositionally biased region" description="Acidic residues" evidence="1">
    <location>
        <begin position="477"/>
        <end position="498"/>
    </location>
</feature>
<sequence>MSTFPTELWQIICHYLSSDELACLRLVNRTLADVAAETLITEIRFDTSHESFERLQAVANHNLLCKGVKKLVYEGGMIEDAGCIHHYSHHYDALHPTLGKPLPPQDNEKSTRADRLHARNLAKFEKTMQERYREYRTLYEAQQNLAETANQYLSCIARLRNLDEVNLKTDTPCVHQVSPVFRKKYYQDCAVKISLDTASSVWQLENLLHKTGLTRLSARQLSPEFFDGNGIRSKPWLASRFSKMERIQLMFRPDFDSTVADADASIPIGSLTLKAASLLAYSLGTATNLQSLTVNFHPVIEETAGQLIHIMAGTSFASLTHLDLDFFSTTEDYFVQMLKRQPKLSGLYIAFAVLTEGRWANTIKRMRYELSLEEFFCNGQLEDPEMMFSLDLCERDMWRDGDKHTLSSAIDLYVTDSNYPVDEDDFDMEDPDVDFDIVWNPIYRIDEDFDSEEDLTLDLGPISDDDEKHGSDSSGSDSDEENDSDDEDEDLPALMDID</sequence>
<feature type="region of interest" description="Disordered" evidence="1">
    <location>
        <begin position="454"/>
        <end position="498"/>
    </location>
</feature>
<comment type="caution">
    <text evidence="3">The sequence shown here is derived from an EMBL/GenBank/DDBJ whole genome shotgun (WGS) entry which is preliminary data.</text>
</comment>
<evidence type="ECO:0000259" key="2">
    <source>
        <dbReference type="PROSITE" id="PS50181"/>
    </source>
</evidence>
<evidence type="ECO:0000313" key="4">
    <source>
        <dbReference type="Proteomes" id="UP001309876"/>
    </source>
</evidence>
<gene>
    <name evidence="3" type="ORF">LTR05_006438</name>
</gene>
<reference evidence="3 4" key="1">
    <citation type="submission" date="2023-08" db="EMBL/GenBank/DDBJ databases">
        <title>Black Yeasts Isolated from many extreme environments.</title>
        <authorList>
            <person name="Coleine C."/>
            <person name="Stajich J.E."/>
            <person name="Selbmann L."/>
        </authorList>
    </citation>
    <scope>NUCLEOTIDE SEQUENCE [LARGE SCALE GENOMIC DNA]</scope>
    <source>
        <strain evidence="3 4">CCFEE 5910</strain>
    </source>
</reference>
<dbReference type="SUPFAM" id="SSF81383">
    <property type="entry name" value="F-box domain"/>
    <property type="match status" value="1"/>
</dbReference>
<evidence type="ECO:0000256" key="1">
    <source>
        <dbReference type="SAM" id="MobiDB-lite"/>
    </source>
</evidence>
<dbReference type="InterPro" id="IPR001810">
    <property type="entry name" value="F-box_dom"/>
</dbReference>
<accession>A0AAN7SX92</accession>
<dbReference type="PROSITE" id="PS50181">
    <property type="entry name" value="FBOX"/>
    <property type="match status" value="1"/>
</dbReference>
<dbReference type="InterPro" id="IPR036047">
    <property type="entry name" value="F-box-like_dom_sf"/>
</dbReference>